<keyword evidence="2" id="KW-1185">Reference proteome</keyword>
<accession>A0A0R3RMK2</accession>
<dbReference type="STRING" id="1147741.A0A0R3RMK2"/>
<name>A0A0R3RMK2_9BILA</name>
<feature type="compositionally biased region" description="Polar residues" evidence="1">
    <location>
        <begin position="323"/>
        <end position="340"/>
    </location>
</feature>
<evidence type="ECO:0000256" key="1">
    <source>
        <dbReference type="SAM" id="MobiDB-lite"/>
    </source>
</evidence>
<reference evidence="3" key="1">
    <citation type="submission" date="2017-02" db="UniProtKB">
        <authorList>
            <consortium name="WormBaseParasite"/>
        </authorList>
    </citation>
    <scope>IDENTIFICATION</scope>
</reference>
<evidence type="ECO:0000313" key="3">
    <source>
        <dbReference type="WBParaSite" id="EEL_0000271201-mRNA-1"/>
    </source>
</evidence>
<dbReference type="AlphaFoldDB" id="A0A0R3RMK2"/>
<evidence type="ECO:0000313" key="2">
    <source>
        <dbReference type="Proteomes" id="UP000050640"/>
    </source>
</evidence>
<protein>
    <submittedName>
        <fullName evidence="3">Uncharacterized protein</fullName>
    </submittedName>
</protein>
<organism evidence="2 3">
    <name type="scientific">Elaeophora elaphi</name>
    <dbReference type="NCBI Taxonomy" id="1147741"/>
    <lineage>
        <taxon>Eukaryota</taxon>
        <taxon>Metazoa</taxon>
        <taxon>Ecdysozoa</taxon>
        <taxon>Nematoda</taxon>
        <taxon>Chromadorea</taxon>
        <taxon>Rhabditida</taxon>
        <taxon>Spirurina</taxon>
        <taxon>Spiruromorpha</taxon>
        <taxon>Filarioidea</taxon>
        <taxon>Onchocercidae</taxon>
        <taxon>Elaeophora</taxon>
    </lineage>
</organism>
<dbReference type="Proteomes" id="UP000050640">
    <property type="component" value="Unplaced"/>
</dbReference>
<proteinExistence type="predicted"/>
<sequence>MERITTTELSFVPNRTTVSPLLKLFALPLLAFPPAPNIDTYGINTIPELPPQHESIYAGMFAPDGSLIKNMTKKTTNAKRVETNQIYDKDQSEQNDESLRDQRAAGIRAADGPIIYDDYDFYPDEKRMSNHEESMIVANFLRKHTPRSKNNAKLLSVEPITSNAEREKPHRIFPRSDQSPKQVVPVRPIKQTSENETIAQLPGWQKYNNGNLDRTTILPNVHFVVHDGEIAHNEVGSSSLAEAKSAPRANLLPRKRNEIIVPRRNTAVESFNFTSLLPTKDAISEQSHQKQQYKQQQQQQQQKQKQQQQKQGQQQQQQKKESNSPNAYAQPAVQNILLTP</sequence>
<feature type="region of interest" description="Disordered" evidence="1">
    <location>
        <begin position="284"/>
        <end position="340"/>
    </location>
</feature>
<dbReference type="WBParaSite" id="EEL_0000271201-mRNA-1">
    <property type="protein sequence ID" value="EEL_0000271201-mRNA-1"/>
    <property type="gene ID" value="EEL_0000271201"/>
</dbReference>
<feature type="compositionally biased region" description="Low complexity" evidence="1">
    <location>
        <begin position="289"/>
        <end position="317"/>
    </location>
</feature>